<evidence type="ECO:0008006" key="5">
    <source>
        <dbReference type="Google" id="ProtNLM"/>
    </source>
</evidence>
<reference evidence="3 4" key="3">
    <citation type="submission" date="2017-09" db="EMBL/GenBank/DDBJ databases">
        <title>Tripartite evolution among Lactobacillus johnsonii, Lactobacillus taiwanensis, Lactobacillus reuteri and their rodent host.</title>
        <authorList>
            <person name="Wang T."/>
            <person name="Knowles S."/>
            <person name="Cheng C."/>
        </authorList>
    </citation>
    <scope>NUCLEOTIDE SEQUENCE [LARGE SCALE GENOMIC DNA]</scope>
    <source>
        <strain evidence="2 3">609q</strain>
        <strain evidence="1 4">609u</strain>
    </source>
</reference>
<name>A0A256LCI1_9LACO</name>
<accession>A0A256LCI1</accession>
<sequence length="25" mass="2846">MKAYLDKHSIEYPASAPKDDLLKLV</sequence>
<dbReference type="Proteomes" id="UP000216316">
    <property type="component" value="Unassembled WGS sequence"/>
</dbReference>
<gene>
    <name evidence="1" type="ORF">CBF53_07760</name>
    <name evidence="2" type="ORF">CBF70_07205</name>
</gene>
<organism evidence="2 3">
    <name type="scientific">Lactobacillus taiwanensis</name>
    <dbReference type="NCBI Taxonomy" id="508451"/>
    <lineage>
        <taxon>Bacteria</taxon>
        <taxon>Bacillati</taxon>
        <taxon>Bacillota</taxon>
        <taxon>Bacilli</taxon>
        <taxon>Lactobacillales</taxon>
        <taxon>Lactobacillaceae</taxon>
        <taxon>Lactobacillus</taxon>
    </lineage>
</organism>
<dbReference type="EMBL" id="NGNX01000033">
    <property type="protein sequence ID" value="OYR91138.1"/>
    <property type="molecule type" value="Genomic_DNA"/>
</dbReference>
<dbReference type="Gene3D" id="1.10.720.30">
    <property type="entry name" value="SAP domain"/>
    <property type="match status" value="1"/>
</dbReference>
<evidence type="ECO:0000313" key="1">
    <source>
        <dbReference type="EMBL" id="OYR87528.1"/>
    </source>
</evidence>
<dbReference type="AlphaFoldDB" id="A0A256LCI1"/>
<comment type="caution">
    <text evidence="2">The sequence shown here is derived from an EMBL/GenBank/DDBJ whole genome shotgun (WGS) entry which is preliminary data.</text>
</comment>
<dbReference type="Proteomes" id="UP000215828">
    <property type="component" value="Unassembled WGS sequence"/>
</dbReference>
<keyword evidence="4" id="KW-1185">Reference proteome</keyword>
<proteinExistence type="predicted"/>
<reference evidence="2 3" key="1">
    <citation type="submission" date="2017-04" db="EMBL/GenBank/DDBJ databases">
        <authorList>
            <person name="Afonso C.L."/>
            <person name="Miller P.J."/>
            <person name="Scott M.A."/>
            <person name="Spackman E."/>
            <person name="Goraichik I."/>
            <person name="Dimitrov K.M."/>
            <person name="Suarez D.L."/>
            <person name="Swayne D.E."/>
        </authorList>
    </citation>
    <scope>NUCLEOTIDE SEQUENCE [LARGE SCALE GENOMIC DNA]</scope>
    <source>
        <strain evidence="2 3">609q</strain>
    </source>
</reference>
<protein>
    <recommendedName>
        <fullName evidence="5">HeH/LEM domain-containing protein</fullName>
    </recommendedName>
</protein>
<evidence type="ECO:0000313" key="4">
    <source>
        <dbReference type="Proteomes" id="UP000216316"/>
    </source>
</evidence>
<dbReference type="InterPro" id="IPR036361">
    <property type="entry name" value="SAP_dom_sf"/>
</dbReference>
<evidence type="ECO:0000313" key="2">
    <source>
        <dbReference type="EMBL" id="OYR91138.1"/>
    </source>
</evidence>
<evidence type="ECO:0000313" key="3">
    <source>
        <dbReference type="Proteomes" id="UP000215828"/>
    </source>
</evidence>
<reference evidence="1 4" key="2">
    <citation type="submission" date="2017-05" db="EMBL/GenBank/DDBJ databases">
        <authorList>
            <person name="Lin X.B."/>
            <person name="Stothard P."/>
            <person name="Tasseva G."/>
            <person name="Walter J."/>
        </authorList>
    </citation>
    <scope>NUCLEOTIDE SEQUENCE [LARGE SCALE GENOMIC DNA]</scope>
    <source>
        <strain evidence="1 4">609u</strain>
    </source>
</reference>
<dbReference type="EMBL" id="NGNV01000044">
    <property type="protein sequence ID" value="OYR87528.1"/>
    <property type="molecule type" value="Genomic_DNA"/>
</dbReference>